<evidence type="ECO:0000313" key="2">
    <source>
        <dbReference type="Proteomes" id="UP000800035"/>
    </source>
</evidence>
<protein>
    <submittedName>
        <fullName evidence="1">Uncharacterized protein</fullName>
    </submittedName>
</protein>
<accession>A0A6A5U3L6</accession>
<dbReference type="Proteomes" id="UP000800035">
    <property type="component" value="Unassembled WGS sequence"/>
</dbReference>
<organism evidence="1 2">
    <name type="scientific">Byssothecium circinans</name>
    <dbReference type="NCBI Taxonomy" id="147558"/>
    <lineage>
        <taxon>Eukaryota</taxon>
        <taxon>Fungi</taxon>
        <taxon>Dikarya</taxon>
        <taxon>Ascomycota</taxon>
        <taxon>Pezizomycotina</taxon>
        <taxon>Dothideomycetes</taxon>
        <taxon>Pleosporomycetidae</taxon>
        <taxon>Pleosporales</taxon>
        <taxon>Massarineae</taxon>
        <taxon>Massarinaceae</taxon>
        <taxon>Byssothecium</taxon>
    </lineage>
</organism>
<keyword evidence="2" id="KW-1185">Reference proteome</keyword>
<dbReference type="EMBL" id="ML976986">
    <property type="protein sequence ID" value="KAF1958549.1"/>
    <property type="molecule type" value="Genomic_DNA"/>
</dbReference>
<evidence type="ECO:0000313" key="1">
    <source>
        <dbReference type="EMBL" id="KAF1958549.1"/>
    </source>
</evidence>
<name>A0A6A5U3L6_9PLEO</name>
<reference evidence="1" key="1">
    <citation type="journal article" date="2020" name="Stud. Mycol.">
        <title>101 Dothideomycetes genomes: a test case for predicting lifestyles and emergence of pathogens.</title>
        <authorList>
            <person name="Haridas S."/>
            <person name="Albert R."/>
            <person name="Binder M."/>
            <person name="Bloem J."/>
            <person name="Labutti K."/>
            <person name="Salamov A."/>
            <person name="Andreopoulos B."/>
            <person name="Baker S."/>
            <person name="Barry K."/>
            <person name="Bills G."/>
            <person name="Bluhm B."/>
            <person name="Cannon C."/>
            <person name="Castanera R."/>
            <person name="Culley D."/>
            <person name="Daum C."/>
            <person name="Ezra D."/>
            <person name="Gonzalez J."/>
            <person name="Henrissat B."/>
            <person name="Kuo A."/>
            <person name="Liang C."/>
            <person name="Lipzen A."/>
            <person name="Lutzoni F."/>
            <person name="Magnuson J."/>
            <person name="Mondo S."/>
            <person name="Nolan M."/>
            <person name="Ohm R."/>
            <person name="Pangilinan J."/>
            <person name="Park H.-J."/>
            <person name="Ramirez L."/>
            <person name="Alfaro M."/>
            <person name="Sun H."/>
            <person name="Tritt A."/>
            <person name="Yoshinaga Y."/>
            <person name="Zwiers L.-H."/>
            <person name="Turgeon B."/>
            <person name="Goodwin S."/>
            <person name="Spatafora J."/>
            <person name="Crous P."/>
            <person name="Grigoriev I."/>
        </authorList>
    </citation>
    <scope>NUCLEOTIDE SEQUENCE</scope>
    <source>
        <strain evidence="1">CBS 675.92</strain>
    </source>
</reference>
<gene>
    <name evidence="1" type="ORF">CC80DRAFT_545888</name>
</gene>
<dbReference type="AlphaFoldDB" id="A0A6A5U3L6"/>
<sequence length="152" mass="16693">MECLALTWSLSRSVFHLQARALSKQTVHLPHDPRPPKIKIVSLVPFPVFACWAGYSCPCLHTPDILSSMGDCQPLSLLDARKLAEALPAMTTRMDTALRRRKPAPYCTLTARRAQNSALRILSPATVLDIVVKMHNCGGGYPTVSKIVADTQ</sequence>
<proteinExistence type="predicted"/>